<evidence type="ECO:0000256" key="4">
    <source>
        <dbReference type="ARBA" id="ARBA00022989"/>
    </source>
</evidence>
<feature type="transmembrane region" description="Helical" evidence="7">
    <location>
        <begin position="299"/>
        <end position="318"/>
    </location>
</feature>
<comment type="subcellular location">
    <subcellularLocation>
        <location evidence="1">Membrane</location>
        <topology evidence="1">Multi-pass membrane protein</topology>
    </subcellularLocation>
</comment>
<feature type="compositionally biased region" description="Polar residues" evidence="6">
    <location>
        <begin position="1"/>
        <end position="31"/>
    </location>
</feature>
<sequence length="519" mass="57615">MGYTSTGEVSQGDNPTETSSVTYEKGGNNSPIPGEKGAVGALEASSSVEQLTEPWDTKSTKRLLRKIDGYLIPFLALLYLLSFLDRTNIGNARLNTLEEDLKLDKDRLQYNDALAIFFPFYVAAEIPSNMAMKRFRPSIWIPSIMIAWGVCCTLMGIVHNYAGLMSVRAALGIAEGGLFPGITYYITMWYRRHECGLRMAIFFSAATAAGAFGGLLARGIIELDGRANLAGWQWIFILEGILTIIVALIAFKAMSDYPQTAKFLTPPERAEVLARLKRDRSSLADEFSMKYFWDAIKDWKIWVHMFITIGVYTGLYSYSLFLPTIVRDLGYKDNPNLAQLMTVPPYIAACICCIAAGWAADRMGTRGVFMIGFMATAIVGLIMLLASDSNQVKYAGCFFLACGIYPNVPQGVAWNGNNIGGSLKRGVGIAMHVGFGNLGGTMSAYLYLSRDAPKYKPGHATLIAFQSMALILSVFMTIYLRRENARRDREYKPPSEYTEEERALEREKGDNASFFRYTV</sequence>
<dbReference type="PROSITE" id="PS50850">
    <property type="entry name" value="MFS"/>
    <property type="match status" value="1"/>
</dbReference>
<dbReference type="FunFam" id="1.20.1250.20:FF:000034">
    <property type="entry name" value="MFS general substrate transporter"/>
    <property type="match status" value="1"/>
</dbReference>
<feature type="region of interest" description="Disordered" evidence="6">
    <location>
        <begin position="1"/>
        <end position="38"/>
    </location>
</feature>
<dbReference type="Pfam" id="PF07690">
    <property type="entry name" value="MFS_1"/>
    <property type="match status" value="1"/>
</dbReference>
<keyword evidence="2" id="KW-0813">Transport</keyword>
<proteinExistence type="predicted"/>
<keyword evidence="5 7" id="KW-0472">Membrane</keyword>
<keyword evidence="4 7" id="KW-1133">Transmembrane helix</keyword>
<feature type="transmembrane region" description="Helical" evidence="7">
    <location>
        <begin position="167"/>
        <end position="187"/>
    </location>
</feature>
<feature type="transmembrane region" description="Helical" evidence="7">
    <location>
        <begin position="338"/>
        <end position="360"/>
    </location>
</feature>
<reference evidence="9" key="1">
    <citation type="journal article" date="2023" name="Mol. Phylogenet. Evol.">
        <title>Genome-scale phylogeny and comparative genomics of the fungal order Sordariales.</title>
        <authorList>
            <person name="Hensen N."/>
            <person name="Bonometti L."/>
            <person name="Westerberg I."/>
            <person name="Brannstrom I.O."/>
            <person name="Guillou S."/>
            <person name="Cros-Aarteil S."/>
            <person name="Calhoun S."/>
            <person name="Haridas S."/>
            <person name="Kuo A."/>
            <person name="Mondo S."/>
            <person name="Pangilinan J."/>
            <person name="Riley R."/>
            <person name="LaButti K."/>
            <person name="Andreopoulos B."/>
            <person name="Lipzen A."/>
            <person name="Chen C."/>
            <person name="Yan M."/>
            <person name="Daum C."/>
            <person name="Ng V."/>
            <person name="Clum A."/>
            <person name="Steindorff A."/>
            <person name="Ohm R.A."/>
            <person name="Martin F."/>
            <person name="Silar P."/>
            <person name="Natvig D.O."/>
            <person name="Lalanne C."/>
            <person name="Gautier V."/>
            <person name="Ament-Velasquez S.L."/>
            <person name="Kruys A."/>
            <person name="Hutchinson M.I."/>
            <person name="Powell A.J."/>
            <person name="Barry K."/>
            <person name="Miller A.N."/>
            <person name="Grigoriev I.V."/>
            <person name="Debuchy R."/>
            <person name="Gladieux P."/>
            <person name="Hiltunen Thoren M."/>
            <person name="Johannesson H."/>
        </authorList>
    </citation>
    <scope>NUCLEOTIDE SEQUENCE</scope>
    <source>
        <strain evidence="9">PSN293</strain>
    </source>
</reference>
<evidence type="ECO:0000256" key="6">
    <source>
        <dbReference type="SAM" id="MobiDB-lite"/>
    </source>
</evidence>
<dbReference type="PANTHER" id="PTHR43791">
    <property type="entry name" value="PERMEASE-RELATED"/>
    <property type="match status" value="1"/>
</dbReference>
<dbReference type="PANTHER" id="PTHR43791:SF57">
    <property type="entry name" value="MAJOR FACILITATOR SUPERFAMILY (MFS) PROFILE DOMAIN-CONTAINING PROTEIN"/>
    <property type="match status" value="1"/>
</dbReference>
<keyword evidence="3 7" id="KW-0812">Transmembrane</keyword>
<evidence type="ECO:0000256" key="5">
    <source>
        <dbReference type="ARBA" id="ARBA00023136"/>
    </source>
</evidence>
<dbReference type="InterPro" id="IPR011701">
    <property type="entry name" value="MFS"/>
</dbReference>
<dbReference type="EMBL" id="MU858084">
    <property type="protein sequence ID" value="KAK4215086.1"/>
    <property type="molecule type" value="Genomic_DNA"/>
</dbReference>
<feature type="transmembrane region" description="Helical" evidence="7">
    <location>
        <begin position="67"/>
        <end position="84"/>
    </location>
</feature>
<feature type="domain" description="Major facilitator superfamily (MFS) profile" evidence="8">
    <location>
        <begin position="71"/>
        <end position="484"/>
    </location>
</feature>
<dbReference type="SUPFAM" id="SSF103473">
    <property type="entry name" value="MFS general substrate transporter"/>
    <property type="match status" value="1"/>
</dbReference>
<dbReference type="AlphaFoldDB" id="A0AAN6YBR7"/>
<evidence type="ECO:0000256" key="3">
    <source>
        <dbReference type="ARBA" id="ARBA00022692"/>
    </source>
</evidence>
<accession>A0AAN6YBR7</accession>
<evidence type="ECO:0000313" key="10">
    <source>
        <dbReference type="Proteomes" id="UP001301769"/>
    </source>
</evidence>
<dbReference type="GO" id="GO:0022857">
    <property type="term" value="F:transmembrane transporter activity"/>
    <property type="evidence" value="ECO:0007669"/>
    <property type="project" value="InterPro"/>
</dbReference>
<feature type="transmembrane region" description="Helical" evidence="7">
    <location>
        <begin position="232"/>
        <end position="251"/>
    </location>
</feature>
<evidence type="ECO:0000256" key="2">
    <source>
        <dbReference type="ARBA" id="ARBA00022448"/>
    </source>
</evidence>
<keyword evidence="10" id="KW-1185">Reference proteome</keyword>
<name>A0AAN6YBR7_9PEZI</name>
<organism evidence="9 10">
    <name type="scientific">Rhypophila decipiens</name>
    <dbReference type="NCBI Taxonomy" id="261697"/>
    <lineage>
        <taxon>Eukaryota</taxon>
        <taxon>Fungi</taxon>
        <taxon>Dikarya</taxon>
        <taxon>Ascomycota</taxon>
        <taxon>Pezizomycotina</taxon>
        <taxon>Sordariomycetes</taxon>
        <taxon>Sordariomycetidae</taxon>
        <taxon>Sordariales</taxon>
        <taxon>Naviculisporaceae</taxon>
        <taxon>Rhypophila</taxon>
    </lineage>
</organism>
<reference evidence="9" key="2">
    <citation type="submission" date="2023-05" db="EMBL/GenBank/DDBJ databases">
        <authorList>
            <consortium name="Lawrence Berkeley National Laboratory"/>
            <person name="Steindorff A."/>
            <person name="Hensen N."/>
            <person name="Bonometti L."/>
            <person name="Westerberg I."/>
            <person name="Brannstrom I.O."/>
            <person name="Guillou S."/>
            <person name="Cros-Aarteil S."/>
            <person name="Calhoun S."/>
            <person name="Haridas S."/>
            <person name="Kuo A."/>
            <person name="Mondo S."/>
            <person name="Pangilinan J."/>
            <person name="Riley R."/>
            <person name="Labutti K."/>
            <person name="Andreopoulos B."/>
            <person name="Lipzen A."/>
            <person name="Chen C."/>
            <person name="Yanf M."/>
            <person name="Daum C."/>
            <person name="Ng V."/>
            <person name="Clum A."/>
            <person name="Ohm R."/>
            <person name="Martin F."/>
            <person name="Silar P."/>
            <person name="Natvig D."/>
            <person name="Lalanne C."/>
            <person name="Gautier V."/>
            <person name="Ament-Velasquez S.L."/>
            <person name="Kruys A."/>
            <person name="Hutchinson M.I."/>
            <person name="Powell A.J."/>
            <person name="Barry K."/>
            <person name="Miller A.N."/>
            <person name="Grigoriev I.V."/>
            <person name="Debuchy R."/>
            <person name="Gladieux P."/>
            <person name="Thoren M.H."/>
            <person name="Johannesson H."/>
        </authorList>
    </citation>
    <scope>NUCLEOTIDE SEQUENCE</scope>
    <source>
        <strain evidence="9">PSN293</strain>
    </source>
</reference>
<evidence type="ECO:0000313" key="9">
    <source>
        <dbReference type="EMBL" id="KAK4215086.1"/>
    </source>
</evidence>
<comment type="caution">
    <text evidence="9">The sequence shown here is derived from an EMBL/GenBank/DDBJ whole genome shotgun (WGS) entry which is preliminary data.</text>
</comment>
<feature type="transmembrane region" description="Helical" evidence="7">
    <location>
        <begin position="460"/>
        <end position="480"/>
    </location>
</feature>
<feature type="transmembrane region" description="Helical" evidence="7">
    <location>
        <begin position="139"/>
        <end position="161"/>
    </location>
</feature>
<evidence type="ECO:0000256" key="7">
    <source>
        <dbReference type="SAM" id="Phobius"/>
    </source>
</evidence>
<evidence type="ECO:0000259" key="8">
    <source>
        <dbReference type="PROSITE" id="PS50850"/>
    </source>
</evidence>
<feature type="transmembrane region" description="Helical" evidence="7">
    <location>
        <begin position="199"/>
        <end position="220"/>
    </location>
</feature>
<gene>
    <name evidence="9" type="ORF">QBC37DRAFT_138144</name>
</gene>
<feature type="transmembrane region" description="Helical" evidence="7">
    <location>
        <begin position="429"/>
        <end position="448"/>
    </location>
</feature>
<dbReference type="Proteomes" id="UP001301769">
    <property type="component" value="Unassembled WGS sequence"/>
</dbReference>
<dbReference type="GO" id="GO:0016020">
    <property type="term" value="C:membrane"/>
    <property type="evidence" value="ECO:0007669"/>
    <property type="project" value="UniProtKB-SubCell"/>
</dbReference>
<feature type="transmembrane region" description="Helical" evidence="7">
    <location>
        <begin position="367"/>
        <end position="386"/>
    </location>
</feature>
<feature type="transmembrane region" description="Helical" evidence="7">
    <location>
        <begin position="392"/>
        <end position="408"/>
    </location>
</feature>
<dbReference type="Gene3D" id="1.20.1250.20">
    <property type="entry name" value="MFS general substrate transporter like domains"/>
    <property type="match status" value="2"/>
</dbReference>
<dbReference type="InterPro" id="IPR020846">
    <property type="entry name" value="MFS_dom"/>
</dbReference>
<dbReference type="FunFam" id="1.20.1250.20:FF:000068">
    <property type="entry name" value="MFS general substrate transporter"/>
    <property type="match status" value="1"/>
</dbReference>
<protein>
    <submittedName>
        <fullName evidence="9">High-affinity nicotinic acid transporter</fullName>
    </submittedName>
</protein>
<evidence type="ECO:0000256" key="1">
    <source>
        <dbReference type="ARBA" id="ARBA00004141"/>
    </source>
</evidence>
<dbReference type="InterPro" id="IPR036259">
    <property type="entry name" value="MFS_trans_sf"/>
</dbReference>